<organism evidence="8 9">
    <name type="scientific">Streptomyces qinglanensis</name>
    <dbReference type="NCBI Taxonomy" id="943816"/>
    <lineage>
        <taxon>Bacteria</taxon>
        <taxon>Bacillati</taxon>
        <taxon>Actinomycetota</taxon>
        <taxon>Actinomycetes</taxon>
        <taxon>Kitasatosporales</taxon>
        <taxon>Streptomycetaceae</taxon>
        <taxon>Streptomyces</taxon>
    </lineage>
</organism>
<sequence length="427" mass="43627">MRRTDQAGGGPELLAVPSVAAVREAACAYWHRRGLPTDPPQVAVAPGAPLLLLAVLAAAAGAPDGGGEGLRAPGSVLLPHPCPPWHAAQARLLGRTVHTVPVPAECGGVPDPFTLLEAVRRSREAGESPHALVLSVADDITGTAVPPELLHEVCEAAVAEGLLIVSDETWRDSSHDPHDTVVVSPAEMLTEAGRADHVVVLTGLDATDEVAAEGSGPGSGPGPGEAPPGPSPGIARFAATERGRTFGARVHHLLAELGAGLSGPAAAAAATTLREPPELLSGRAEAARVHGELARALHRAVTAAGAVCRPPHLGRHLYVDLDPFRPRLAARGVTDAARLEAELVRRLGPYARGGHRFGDDPGELRVRLAADLLSGAARPTGRGRGEPVAAGAAGPAARPLPQEWPGAAETLAQVQSVLVDLTDGSCQ</sequence>
<keyword evidence="5" id="KW-0663">Pyridoxal phosphate</keyword>
<evidence type="ECO:0000256" key="3">
    <source>
        <dbReference type="ARBA" id="ARBA00022576"/>
    </source>
</evidence>
<evidence type="ECO:0000256" key="2">
    <source>
        <dbReference type="ARBA" id="ARBA00007441"/>
    </source>
</evidence>
<gene>
    <name evidence="8" type="ORF">AN217_19775</name>
</gene>
<dbReference type="InterPro" id="IPR015424">
    <property type="entry name" value="PyrdxlP-dep_Trfase"/>
</dbReference>
<evidence type="ECO:0000256" key="6">
    <source>
        <dbReference type="SAM" id="MobiDB-lite"/>
    </source>
</evidence>
<reference evidence="8 9" key="1">
    <citation type="journal article" date="2016" name="Front. Microbiol.">
        <title>Comparative Genomics Analysis of Streptomyces Species Reveals Their Adaptation to the Marine Environment and Their Diversity at the Genomic Level.</title>
        <authorList>
            <person name="Tian X."/>
            <person name="Zhang Z."/>
            <person name="Yang T."/>
            <person name="Chen M."/>
            <person name="Li J."/>
            <person name="Chen F."/>
            <person name="Yang J."/>
            <person name="Li W."/>
            <person name="Zhang B."/>
            <person name="Zhang Z."/>
            <person name="Wu J."/>
            <person name="Zhang C."/>
            <person name="Long L."/>
            <person name="Xiao J."/>
        </authorList>
    </citation>
    <scope>NUCLEOTIDE SEQUENCE [LARGE SCALE GENOMIC DNA]</scope>
    <source>
        <strain evidence="8 9">SCSIO M10379</strain>
    </source>
</reference>
<keyword evidence="4" id="KW-0808">Transferase</keyword>
<dbReference type="Pfam" id="PF00155">
    <property type="entry name" value="Aminotran_1_2"/>
    <property type="match status" value="1"/>
</dbReference>
<dbReference type="PATRIC" id="fig|943816.4.peg.3469"/>
<dbReference type="GO" id="GO:0030170">
    <property type="term" value="F:pyridoxal phosphate binding"/>
    <property type="evidence" value="ECO:0007669"/>
    <property type="project" value="InterPro"/>
</dbReference>
<dbReference type="Proteomes" id="UP000175829">
    <property type="component" value="Unassembled WGS sequence"/>
</dbReference>
<dbReference type="SUPFAM" id="SSF53383">
    <property type="entry name" value="PLP-dependent transferases"/>
    <property type="match status" value="1"/>
</dbReference>
<dbReference type="GO" id="GO:0006520">
    <property type="term" value="P:amino acid metabolic process"/>
    <property type="evidence" value="ECO:0007669"/>
    <property type="project" value="InterPro"/>
</dbReference>
<evidence type="ECO:0000256" key="4">
    <source>
        <dbReference type="ARBA" id="ARBA00022679"/>
    </source>
</evidence>
<protein>
    <recommendedName>
        <fullName evidence="7">Aminotransferase class I/classII large domain-containing protein</fullName>
    </recommendedName>
</protein>
<dbReference type="GO" id="GO:0008483">
    <property type="term" value="F:transaminase activity"/>
    <property type="evidence" value="ECO:0007669"/>
    <property type="project" value="UniProtKB-KW"/>
</dbReference>
<dbReference type="Gene3D" id="3.40.640.10">
    <property type="entry name" value="Type I PLP-dependent aspartate aminotransferase-like (Major domain)"/>
    <property type="match status" value="1"/>
</dbReference>
<feature type="region of interest" description="Disordered" evidence="6">
    <location>
        <begin position="210"/>
        <end position="235"/>
    </location>
</feature>
<evidence type="ECO:0000313" key="9">
    <source>
        <dbReference type="Proteomes" id="UP000175829"/>
    </source>
</evidence>
<dbReference type="EMBL" id="LJGV01000022">
    <property type="protein sequence ID" value="OEV01421.1"/>
    <property type="molecule type" value="Genomic_DNA"/>
</dbReference>
<evidence type="ECO:0000313" key="8">
    <source>
        <dbReference type="EMBL" id="OEV01421.1"/>
    </source>
</evidence>
<feature type="domain" description="Aminotransferase class I/classII large" evidence="7">
    <location>
        <begin position="19"/>
        <end position="202"/>
    </location>
</feature>
<dbReference type="PANTHER" id="PTHR46383:SF1">
    <property type="entry name" value="ASPARTATE AMINOTRANSFERASE"/>
    <property type="match status" value="1"/>
</dbReference>
<name>A0A1E7KBX3_9ACTN</name>
<comment type="cofactor">
    <cofactor evidence="1">
        <name>pyridoxal 5'-phosphate</name>
        <dbReference type="ChEBI" id="CHEBI:597326"/>
    </cofactor>
</comment>
<proteinExistence type="inferred from homology"/>
<dbReference type="AlphaFoldDB" id="A0A1E7KBX3"/>
<dbReference type="PANTHER" id="PTHR46383">
    <property type="entry name" value="ASPARTATE AMINOTRANSFERASE"/>
    <property type="match status" value="1"/>
</dbReference>
<comment type="caution">
    <text evidence="8">The sequence shown here is derived from an EMBL/GenBank/DDBJ whole genome shotgun (WGS) entry which is preliminary data.</text>
</comment>
<dbReference type="InterPro" id="IPR050596">
    <property type="entry name" value="AspAT/PAT-like"/>
</dbReference>
<dbReference type="InterPro" id="IPR004839">
    <property type="entry name" value="Aminotransferase_I/II_large"/>
</dbReference>
<evidence type="ECO:0000256" key="1">
    <source>
        <dbReference type="ARBA" id="ARBA00001933"/>
    </source>
</evidence>
<comment type="similarity">
    <text evidence="2">Belongs to the class-I pyridoxal-phosphate-dependent aminotransferase family.</text>
</comment>
<accession>A0A1E7KBX3</accession>
<keyword evidence="3" id="KW-0032">Aminotransferase</keyword>
<dbReference type="InterPro" id="IPR015421">
    <property type="entry name" value="PyrdxlP-dep_Trfase_major"/>
</dbReference>
<feature type="region of interest" description="Disordered" evidence="6">
    <location>
        <begin position="376"/>
        <end position="397"/>
    </location>
</feature>
<feature type="compositionally biased region" description="Low complexity" evidence="6">
    <location>
        <begin position="386"/>
        <end position="397"/>
    </location>
</feature>
<evidence type="ECO:0000256" key="5">
    <source>
        <dbReference type="ARBA" id="ARBA00022898"/>
    </source>
</evidence>
<evidence type="ECO:0000259" key="7">
    <source>
        <dbReference type="Pfam" id="PF00155"/>
    </source>
</evidence>